<protein>
    <submittedName>
        <fullName evidence="1">Uncharacterized protein</fullName>
    </submittedName>
</protein>
<dbReference type="Proteomes" id="UP001237642">
    <property type="component" value="Unassembled WGS sequence"/>
</dbReference>
<accession>A0AAD8IDT7</accession>
<evidence type="ECO:0000313" key="2">
    <source>
        <dbReference type="Proteomes" id="UP001237642"/>
    </source>
</evidence>
<evidence type="ECO:0000313" key="1">
    <source>
        <dbReference type="EMBL" id="KAK1383189.1"/>
    </source>
</evidence>
<reference evidence="1" key="2">
    <citation type="submission" date="2023-05" db="EMBL/GenBank/DDBJ databases">
        <authorList>
            <person name="Schelkunov M.I."/>
        </authorList>
    </citation>
    <scope>NUCLEOTIDE SEQUENCE</scope>
    <source>
        <strain evidence="1">Hsosn_3</strain>
        <tissue evidence="1">Leaf</tissue>
    </source>
</reference>
<comment type="caution">
    <text evidence="1">The sequence shown here is derived from an EMBL/GenBank/DDBJ whole genome shotgun (WGS) entry which is preliminary data.</text>
</comment>
<proteinExistence type="predicted"/>
<reference evidence="1" key="1">
    <citation type="submission" date="2023-02" db="EMBL/GenBank/DDBJ databases">
        <title>Genome of toxic invasive species Heracleum sosnowskyi carries increased number of genes despite the absence of recent whole-genome duplications.</title>
        <authorList>
            <person name="Schelkunov M."/>
            <person name="Shtratnikova V."/>
            <person name="Makarenko M."/>
            <person name="Klepikova A."/>
            <person name="Omelchenko D."/>
            <person name="Novikova G."/>
            <person name="Obukhova E."/>
            <person name="Bogdanov V."/>
            <person name="Penin A."/>
            <person name="Logacheva M."/>
        </authorList>
    </citation>
    <scope>NUCLEOTIDE SEQUENCE</scope>
    <source>
        <strain evidence="1">Hsosn_3</strain>
        <tissue evidence="1">Leaf</tissue>
    </source>
</reference>
<name>A0AAD8IDT7_9APIA</name>
<gene>
    <name evidence="1" type="ORF">POM88_020924</name>
</gene>
<organism evidence="1 2">
    <name type="scientific">Heracleum sosnowskyi</name>
    <dbReference type="NCBI Taxonomy" id="360622"/>
    <lineage>
        <taxon>Eukaryota</taxon>
        <taxon>Viridiplantae</taxon>
        <taxon>Streptophyta</taxon>
        <taxon>Embryophyta</taxon>
        <taxon>Tracheophyta</taxon>
        <taxon>Spermatophyta</taxon>
        <taxon>Magnoliopsida</taxon>
        <taxon>eudicotyledons</taxon>
        <taxon>Gunneridae</taxon>
        <taxon>Pentapetalae</taxon>
        <taxon>asterids</taxon>
        <taxon>campanulids</taxon>
        <taxon>Apiales</taxon>
        <taxon>Apiaceae</taxon>
        <taxon>Apioideae</taxon>
        <taxon>apioid superclade</taxon>
        <taxon>Tordylieae</taxon>
        <taxon>Tordyliinae</taxon>
        <taxon>Heracleum</taxon>
    </lineage>
</organism>
<dbReference type="EMBL" id="JAUIZM010000005">
    <property type="protein sequence ID" value="KAK1383189.1"/>
    <property type="molecule type" value="Genomic_DNA"/>
</dbReference>
<sequence length="132" mass="14777">MPVITYYHIITYCNLSMESGCGMWDAEFEKIKDMTREEATVALIEACGKAVVALQESQYAKSEFEKAQSHLQAIRENHSRTAELEEAIAKGNAAMRALCDVDRAAVRLRRFMEALEKHRITDCEGQGASSSN</sequence>
<dbReference type="AlphaFoldDB" id="A0AAD8IDT7"/>
<keyword evidence="2" id="KW-1185">Reference proteome</keyword>